<evidence type="ECO:0000259" key="8">
    <source>
        <dbReference type="Pfam" id="PF00460"/>
    </source>
</evidence>
<dbReference type="PANTHER" id="PTHR30033:SF1">
    <property type="entry name" value="FLAGELLAR HOOK-ASSOCIATED PROTEIN 1"/>
    <property type="match status" value="1"/>
</dbReference>
<dbReference type="PRINTS" id="PR01005">
    <property type="entry name" value="FLGHOOKAP1"/>
</dbReference>
<comment type="similarity">
    <text evidence="3 7">Belongs to the flagella basal body rod proteins family.</text>
</comment>
<dbReference type="NCBIfam" id="TIGR02492">
    <property type="entry name" value="flgK_ends"/>
    <property type="match status" value="1"/>
</dbReference>
<evidence type="ECO:0000256" key="6">
    <source>
        <dbReference type="ARBA" id="ARBA00023143"/>
    </source>
</evidence>
<reference evidence="12 13" key="1">
    <citation type="journal article" date="2024" name="Infect. Genet. Evol.">
        <title>Characteristics and comparative genome analysis of Yersinia enterocolitica and related species associated with human infections in Switzerland 2019-2023.</title>
        <authorList>
            <person name="Stevens M.J.A."/>
            <person name="Horlbog J.A."/>
            <person name="Diethelm A."/>
            <person name="Stephan R."/>
            <person name="Nuesch-Inderbinen M."/>
        </authorList>
    </citation>
    <scope>NUCLEOTIDE SEQUENCE [LARGE SCALE GENOMIC DNA]</scope>
    <source>
        <strain evidence="12 13">N20-0302</strain>
    </source>
</reference>
<evidence type="ECO:0000256" key="5">
    <source>
        <dbReference type="ARBA" id="ARBA00022525"/>
    </source>
</evidence>
<sequence length="547" mass="58430">MNLINLAQSGLSSAQAALNVVGNNLNNAVTVGYSRQSIMLGQAGGKTTNAGFFGYGVQVDGVRRAYDGFINNQLRSATTEFSALNGRYQQLSQIDNMLGDDTNNISVTMNNIFGALEKVSSDPVSQAARQGVLSQFKAISYQFNSNSNTLNGLEKSTNTQISQSVSDINAGAKQLAKLNEEIAKIYGQTGELPADLLDQRDLVLEQISAQVGIRVNENPTTGRVDVTMANGMPLVNGDRSYQLEASASPEDPSKTIVSYVDASGNKMQLDEEQMSSGRLGGLFKFRNEDLVDARNQLNQLALQMANKFNEVNAAGFDREGLPGGDLFNIADPVAIANRNNISDTTLDVSFTDISQVKAEDYTLTYKGPGANDWEVQTSDGRTITPTIGANGELEFDGISITPQGTPEPNDSFVLNPVSGVAGSLSVAITDVDKIAASSSSDPDEQSNNENIKDMIAIKSENLVGNATLTEAYASLVSSVGSSMTALKADATTTGKVLDAVILQQQSVSGVDLNEEYMNLQLYTQYYQANAQVLQTATTLFDTLLSIR</sequence>
<keyword evidence="12" id="KW-0282">Flagellum</keyword>
<dbReference type="PANTHER" id="PTHR30033">
    <property type="entry name" value="FLAGELLAR HOOK-ASSOCIATED PROTEIN 1"/>
    <property type="match status" value="1"/>
</dbReference>
<keyword evidence="12" id="KW-0969">Cilium</keyword>
<evidence type="ECO:0000256" key="3">
    <source>
        <dbReference type="ARBA" id="ARBA00009677"/>
    </source>
</evidence>
<dbReference type="Pfam" id="PF21158">
    <property type="entry name" value="flgK_1st_1"/>
    <property type="match status" value="1"/>
</dbReference>
<evidence type="ECO:0000259" key="9">
    <source>
        <dbReference type="Pfam" id="PF06429"/>
    </source>
</evidence>
<dbReference type="Pfam" id="PF06429">
    <property type="entry name" value="Flg_bbr_C"/>
    <property type="match status" value="1"/>
</dbReference>
<dbReference type="InterPro" id="IPR049119">
    <property type="entry name" value="FlgK_D2-like"/>
</dbReference>
<evidence type="ECO:0000256" key="4">
    <source>
        <dbReference type="ARBA" id="ARBA00016244"/>
    </source>
</evidence>
<accession>A0ABW9F1H4</accession>
<dbReference type="GeneID" id="93971670"/>
<feature type="domain" description="Flagellar hook-associated protein FlgK helical" evidence="11">
    <location>
        <begin position="91"/>
        <end position="327"/>
    </location>
</feature>
<gene>
    <name evidence="7 12" type="primary">flgK</name>
    <name evidence="12" type="ORF">WFP14_16775</name>
</gene>
<dbReference type="InterPro" id="IPR001444">
    <property type="entry name" value="Flag_bb_rod_N"/>
</dbReference>
<evidence type="ECO:0000313" key="12">
    <source>
        <dbReference type="EMBL" id="MFM1348205.1"/>
    </source>
</evidence>
<keyword evidence="6 7" id="KW-0975">Bacterial flagellum</keyword>
<evidence type="ECO:0000313" key="13">
    <source>
        <dbReference type="Proteomes" id="UP001629523"/>
    </source>
</evidence>
<proteinExistence type="inferred from homology"/>
<keyword evidence="5 7" id="KW-0964">Secreted</keyword>
<dbReference type="SUPFAM" id="SSF64518">
    <property type="entry name" value="Phase 1 flagellin"/>
    <property type="match status" value="1"/>
</dbReference>
<keyword evidence="12" id="KW-0966">Cell projection</keyword>
<dbReference type="RefSeq" id="WP_077293512.1">
    <property type="nucleotide sequence ID" value="NZ_CABHYG010000016.1"/>
</dbReference>
<protein>
    <recommendedName>
        <fullName evidence="4 7">Flagellar hook-associated protein 1</fullName>
        <shortName evidence="7">HAP1</shortName>
    </recommendedName>
</protein>
<dbReference type="EMBL" id="JBBEST010000009">
    <property type="protein sequence ID" value="MFM1348205.1"/>
    <property type="molecule type" value="Genomic_DNA"/>
</dbReference>
<comment type="caution">
    <text evidence="12">The sequence shown here is derived from an EMBL/GenBank/DDBJ whole genome shotgun (WGS) entry which is preliminary data.</text>
</comment>
<evidence type="ECO:0000256" key="7">
    <source>
        <dbReference type="RuleBase" id="RU362065"/>
    </source>
</evidence>
<evidence type="ECO:0000256" key="1">
    <source>
        <dbReference type="ARBA" id="ARBA00004365"/>
    </source>
</evidence>
<evidence type="ECO:0000259" key="10">
    <source>
        <dbReference type="Pfam" id="PF21158"/>
    </source>
</evidence>
<dbReference type="Pfam" id="PF22638">
    <property type="entry name" value="FlgK_D1"/>
    <property type="match status" value="1"/>
</dbReference>
<dbReference type="InterPro" id="IPR002371">
    <property type="entry name" value="FlgK"/>
</dbReference>
<keyword evidence="13" id="KW-1185">Reference proteome</keyword>
<comment type="subcellular location">
    <subcellularLocation>
        <location evidence="1 7">Bacterial flagellum</location>
    </subcellularLocation>
    <subcellularLocation>
        <location evidence="2 7">Secreted</location>
    </subcellularLocation>
</comment>
<feature type="domain" description="Flagellar hook-associated protein 1 D2-like" evidence="10">
    <location>
        <begin position="336"/>
        <end position="416"/>
    </location>
</feature>
<feature type="domain" description="Flagellar basal body rod protein N-terminal" evidence="8">
    <location>
        <begin position="4"/>
        <end position="33"/>
    </location>
</feature>
<dbReference type="InterPro" id="IPR010930">
    <property type="entry name" value="Flg_bb/hook_C_dom"/>
</dbReference>
<evidence type="ECO:0000256" key="2">
    <source>
        <dbReference type="ARBA" id="ARBA00004613"/>
    </source>
</evidence>
<organism evidence="12 13">
    <name type="scientific">Yersinia proxima</name>
    <dbReference type="NCBI Taxonomy" id="2890316"/>
    <lineage>
        <taxon>Bacteria</taxon>
        <taxon>Pseudomonadati</taxon>
        <taxon>Pseudomonadota</taxon>
        <taxon>Gammaproteobacteria</taxon>
        <taxon>Enterobacterales</taxon>
        <taxon>Yersiniaceae</taxon>
        <taxon>Yersinia</taxon>
    </lineage>
</organism>
<feature type="domain" description="Flagellar basal-body/hook protein C-terminal" evidence="9">
    <location>
        <begin position="507"/>
        <end position="545"/>
    </location>
</feature>
<dbReference type="Pfam" id="PF00460">
    <property type="entry name" value="Flg_bb_rod"/>
    <property type="match status" value="1"/>
</dbReference>
<dbReference type="Proteomes" id="UP001629523">
    <property type="component" value="Unassembled WGS sequence"/>
</dbReference>
<dbReference type="InterPro" id="IPR053927">
    <property type="entry name" value="FlgK_helical"/>
</dbReference>
<evidence type="ECO:0000259" key="11">
    <source>
        <dbReference type="Pfam" id="PF22638"/>
    </source>
</evidence>
<name>A0ABW9F1H4_9GAMM</name>